<dbReference type="RefSeq" id="WP_253242372.1">
    <property type="nucleotide sequence ID" value="NZ_JAMYJR010000044.1"/>
</dbReference>
<dbReference type="PANTHER" id="PTHR22674:SF6">
    <property type="entry name" value="NTPASE KAP FAMILY P-LOOP DOMAIN-CONTAINING PROTEIN 1"/>
    <property type="match status" value="1"/>
</dbReference>
<sequence>MPELHDRALTDPDGDMLGMGPYAEWLAQQLPLHRLPLTLGVYGGWGEGKTTFAHFLQKYLTEQPGWQGSRFVVFSAWPYITADAIWRALLEKIALEIYEISAPPKLSVAARLRRPLLKELFPYADPEQDIPDQEAFDQLMAKVGRHSRIANRANGDIETVRQMSLLAGFAGDLLGAFAGPMGSLRRLLGMGSDSFGSPGVTPAPTTTASSVEELREGIQDMFRKGNNRKTIVLLDDLDRCLPEVALDVLETIKIVFSEGAAIEAECLFIVAADEEILSRGLRQRLGSDEEAPARDAEARAYLEKIVQLGVPITKVRAESPSRLVTTNFPEWSGAMDLLAAGAGGNPRRLKQQCFLLSYGYDVRIPE</sequence>
<dbReference type="InterPro" id="IPR052754">
    <property type="entry name" value="NTPase_KAP_P-loop"/>
</dbReference>
<evidence type="ECO:0000313" key="3">
    <source>
        <dbReference type="Proteomes" id="UP001523369"/>
    </source>
</evidence>
<reference evidence="2 3" key="1">
    <citation type="submission" date="2022-06" db="EMBL/GenBank/DDBJ databases">
        <title>New Species of the Genus Actinoplanes, ActinopZanes ferrugineus.</title>
        <authorList>
            <person name="Ding P."/>
        </authorList>
    </citation>
    <scope>NUCLEOTIDE SEQUENCE [LARGE SCALE GENOMIC DNA]</scope>
    <source>
        <strain evidence="2 3">TRM88003</strain>
    </source>
</reference>
<dbReference type="Proteomes" id="UP001523369">
    <property type="component" value="Unassembled WGS sequence"/>
</dbReference>
<dbReference type="Gene3D" id="3.40.50.300">
    <property type="entry name" value="P-loop containing nucleotide triphosphate hydrolases"/>
    <property type="match status" value="1"/>
</dbReference>
<organism evidence="2 3">
    <name type="scientific">Paractinoplanes aksuensis</name>
    <dbReference type="NCBI Taxonomy" id="2939490"/>
    <lineage>
        <taxon>Bacteria</taxon>
        <taxon>Bacillati</taxon>
        <taxon>Actinomycetota</taxon>
        <taxon>Actinomycetes</taxon>
        <taxon>Micromonosporales</taxon>
        <taxon>Micromonosporaceae</taxon>
        <taxon>Paractinoplanes</taxon>
    </lineage>
</organism>
<dbReference type="SUPFAM" id="SSF52540">
    <property type="entry name" value="P-loop containing nucleoside triphosphate hydrolases"/>
    <property type="match status" value="1"/>
</dbReference>
<dbReference type="EMBL" id="JAMYJR010000044">
    <property type="protein sequence ID" value="MCO8276341.1"/>
    <property type="molecule type" value="Genomic_DNA"/>
</dbReference>
<feature type="domain" description="KAP NTPase" evidence="1">
    <location>
        <begin position="21"/>
        <end position="318"/>
    </location>
</feature>
<gene>
    <name evidence="2" type="ORF">M1L60_37755</name>
</gene>
<proteinExistence type="predicted"/>
<name>A0ABT1E3E4_9ACTN</name>
<dbReference type="InterPro" id="IPR027417">
    <property type="entry name" value="P-loop_NTPase"/>
</dbReference>
<keyword evidence="3" id="KW-1185">Reference proteome</keyword>
<evidence type="ECO:0000313" key="2">
    <source>
        <dbReference type="EMBL" id="MCO8276341.1"/>
    </source>
</evidence>
<evidence type="ECO:0000259" key="1">
    <source>
        <dbReference type="Pfam" id="PF07693"/>
    </source>
</evidence>
<accession>A0ABT1E3E4</accession>
<dbReference type="Pfam" id="PF07693">
    <property type="entry name" value="KAP_NTPase"/>
    <property type="match status" value="1"/>
</dbReference>
<dbReference type="PANTHER" id="PTHR22674">
    <property type="entry name" value="NTPASE, KAP FAMILY P-LOOP DOMAIN-CONTAINING 1"/>
    <property type="match status" value="1"/>
</dbReference>
<comment type="caution">
    <text evidence="2">The sequence shown here is derived from an EMBL/GenBank/DDBJ whole genome shotgun (WGS) entry which is preliminary data.</text>
</comment>
<protein>
    <submittedName>
        <fullName evidence="2">KAP family NTPase</fullName>
    </submittedName>
</protein>
<dbReference type="InterPro" id="IPR011646">
    <property type="entry name" value="KAP_P-loop"/>
</dbReference>